<dbReference type="Proteomes" id="UP000076512">
    <property type="component" value="Unassembled WGS sequence"/>
</dbReference>
<evidence type="ECO:0000313" key="2">
    <source>
        <dbReference type="Proteomes" id="UP000076512"/>
    </source>
</evidence>
<evidence type="ECO:0000313" key="1">
    <source>
        <dbReference type="EMBL" id="KZM72252.1"/>
    </source>
</evidence>
<proteinExistence type="predicted"/>
<protein>
    <submittedName>
        <fullName evidence="1">Uncharacterized protein</fullName>
    </submittedName>
</protein>
<dbReference type="EMBL" id="LWGR01000009">
    <property type="protein sequence ID" value="KZM72252.1"/>
    <property type="molecule type" value="Genomic_DNA"/>
</dbReference>
<gene>
    <name evidence="1" type="ORF">AWN90_36875</name>
</gene>
<reference evidence="1 2" key="1">
    <citation type="submission" date="2016-04" db="EMBL/GenBank/DDBJ databases">
        <authorList>
            <person name="Evans L.H."/>
            <person name="Alamgir A."/>
            <person name="Owens N."/>
            <person name="Weber N.D."/>
            <person name="Virtaneva K."/>
            <person name="Barbian K."/>
            <person name="Babar A."/>
            <person name="Rosenke K."/>
        </authorList>
    </citation>
    <scope>NUCLEOTIDE SEQUENCE [LARGE SCALE GENOMIC DNA]</scope>
    <source>
        <strain evidence="1 2">IFM 0406</strain>
    </source>
</reference>
<name>A0A164LCE1_9NOCA</name>
<accession>A0A164LCE1</accession>
<keyword evidence="2" id="KW-1185">Reference proteome</keyword>
<sequence length="114" mass="12825">MTFFNDGSPVHNYDPFYDLRGTNTVQVTVHHPLRPHITPALSDVLDWVDLRETEDIDVLAMDAVCTLCSTVVYQHEDGDSLGTLARHALDHMHTCSGWDAHSKWPRPSDDNVIA</sequence>
<dbReference type="RefSeq" id="WP_067592701.1">
    <property type="nucleotide sequence ID" value="NZ_JABMCZ010000001.1"/>
</dbReference>
<dbReference type="AlphaFoldDB" id="A0A164LCE1"/>
<organism evidence="1 2">
    <name type="scientific">Nocardia terpenica</name>
    <dbReference type="NCBI Taxonomy" id="455432"/>
    <lineage>
        <taxon>Bacteria</taxon>
        <taxon>Bacillati</taxon>
        <taxon>Actinomycetota</taxon>
        <taxon>Actinomycetes</taxon>
        <taxon>Mycobacteriales</taxon>
        <taxon>Nocardiaceae</taxon>
        <taxon>Nocardia</taxon>
    </lineage>
</organism>
<dbReference type="STRING" id="455432.AWN90_36875"/>
<comment type="caution">
    <text evidence="1">The sequence shown here is derived from an EMBL/GenBank/DDBJ whole genome shotgun (WGS) entry which is preliminary data.</text>
</comment>